<evidence type="ECO:0000313" key="2">
    <source>
        <dbReference type="EMBL" id="MBV4536789.1"/>
    </source>
</evidence>
<sequence length="131" mass="15233">MMFFMSGEIDADLGPDEHIARNSIKPVIRKLMHHLSFDSNILEWSFISVILSDQFITHYPEVAKLNKRNRTMEFRLHISHQEFKVAAPKKQISMILDTIERSISLMEQMEISETDRQKFASILNSAKNALL</sequence>
<reference evidence="1" key="3">
    <citation type="submission" date="2020-07" db="EMBL/GenBank/DDBJ databases">
        <authorList>
            <person name="Lood C."/>
            <person name="Girard L."/>
        </authorList>
    </citation>
    <scope>NUCLEOTIDE SEQUENCE</scope>
    <source>
        <strain evidence="1">SWRI10</strain>
    </source>
</reference>
<evidence type="ECO:0000313" key="3">
    <source>
        <dbReference type="EMBL" id="MFK5736759.1"/>
    </source>
</evidence>
<dbReference type="Proteomes" id="UP001621534">
    <property type="component" value="Unassembled WGS sequence"/>
</dbReference>
<evidence type="ECO:0000313" key="4">
    <source>
        <dbReference type="Proteomes" id="UP001621534"/>
    </source>
</evidence>
<reference evidence="3 4" key="1">
    <citation type="journal article" date="2012" name="Plant Soil">
        <title>Screening of plant growth-promoting traits in arsenic-resistant bacteria isolated from the rhizosphere of soybean plants from Argentinean agricultural soil.</title>
        <authorList>
            <person name="Wevar Oller A.L."/>
            <person name="Talano M.A."/>
            <person name="Agostini E."/>
        </authorList>
    </citation>
    <scope>NUCLEOTIDE SEQUENCE [LARGE SCALE GENOMIC DNA]</scope>
    <source>
        <strain evidence="3 4">AW4</strain>
    </source>
</reference>
<dbReference type="RefSeq" id="WP_186554826.1">
    <property type="nucleotide sequence ID" value="NZ_JABWRE020000001.1"/>
</dbReference>
<dbReference type="InterPro" id="IPR029078">
    <property type="entry name" value="Imm44"/>
</dbReference>
<dbReference type="EMBL" id="JABWRE020000001">
    <property type="protein sequence ID" value="MBV4536789.1"/>
    <property type="molecule type" value="Genomic_DNA"/>
</dbReference>
<dbReference type="AlphaFoldDB" id="A0A923G1C1"/>
<name>A0A923G1C1_9PSED</name>
<dbReference type="EMBL" id="JAHWXS010000037">
    <property type="protein sequence ID" value="MFK5736759.1"/>
    <property type="molecule type" value="Genomic_DNA"/>
</dbReference>
<proteinExistence type="predicted"/>
<organism evidence="1">
    <name type="scientific">Pseudomonas urmiensis</name>
    <dbReference type="NCBI Taxonomy" id="2745493"/>
    <lineage>
        <taxon>Bacteria</taxon>
        <taxon>Pseudomonadati</taxon>
        <taxon>Pseudomonadota</taxon>
        <taxon>Gammaproteobacteria</taxon>
        <taxon>Pseudomonadales</taxon>
        <taxon>Pseudomonadaceae</taxon>
        <taxon>Pseudomonas</taxon>
    </lineage>
</organism>
<reference evidence="2" key="4">
    <citation type="submission" date="2021-06" db="EMBL/GenBank/DDBJ databases">
        <title>Updating the genus Pseudomonas: Description of 43 new species and partition of the Pseudomonas putida group.</title>
        <authorList>
            <person name="Girard L."/>
            <person name="Lood C."/>
            <person name="Vandamme P."/>
            <person name="Rokni-Zadeh H."/>
            <person name="Van Noort V."/>
            <person name="Hofte M."/>
            <person name="Lavigne R."/>
            <person name="De Mot R."/>
        </authorList>
    </citation>
    <scope>NUCLEOTIDE SEQUENCE</scope>
    <source>
        <strain evidence="2">SWRI10</strain>
    </source>
</reference>
<dbReference type="EMBL" id="JABWRE010000007">
    <property type="protein sequence ID" value="MBC3441273.1"/>
    <property type="molecule type" value="Genomic_DNA"/>
</dbReference>
<evidence type="ECO:0000313" key="1">
    <source>
        <dbReference type="EMBL" id="MBC3441273.1"/>
    </source>
</evidence>
<gene>
    <name evidence="2" type="ORF">HU737_012420</name>
    <name evidence="1" type="ORF">HU737_11305</name>
    <name evidence="3" type="ORF">KW869_24765</name>
</gene>
<reference evidence="3" key="5">
    <citation type="submission" date="2021-07" db="EMBL/GenBank/DDBJ databases">
        <authorList>
            <person name="Wevar Oller A.L."/>
            <person name="Talano M.A."/>
            <person name="Torres Tejerizo G.A."/>
            <person name="Agostini E."/>
        </authorList>
    </citation>
    <scope>NUCLEOTIDE SEQUENCE</scope>
    <source>
        <strain evidence="3">AW4</strain>
    </source>
</reference>
<dbReference type="Pfam" id="PF15571">
    <property type="entry name" value="Imm44"/>
    <property type="match status" value="1"/>
</dbReference>
<dbReference type="Proteomes" id="UP000599879">
    <property type="component" value="Unassembled WGS sequence"/>
</dbReference>
<protein>
    <submittedName>
        <fullName evidence="1">Uncharacterized protein</fullName>
    </submittedName>
</protein>
<accession>A0A923G1C1</accession>
<comment type="caution">
    <text evidence="1">The sequence shown here is derived from an EMBL/GenBank/DDBJ whole genome shotgun (WGS) entry which is preliminary data.</text>
</comment>
<reference evidence="1" key="2">
    <citation type="journal article" date="2020" name="Microorganisms">
        <title>Reliable Identification of Environmental Pseudomonas Isolates Using the rpoD Gene.</title>
        <authorList>
            <consortium name="The Broad Institute Genome Sequencing Platform"/>
            <person name="Girard L."/>
            <person name="Lood C."/>
            <person name="Rokni-Zadeh H."/>
            <person name="van Noort V."/>
            <person name="Lavigne R."/>
            <person name="De Mot R."/>
        </authorList>
    </citation>
    <scope>NUCLEOTIDE SEQUENCE</scope>
    <source>
        <strain evidence="1">SWRI10</strain>
    </source>
</reference>
<keyword evidence="4" id="KW-1185">Reference proteome</keyword>